<accession>A0ABN2ST22</accession>
<evidence type="ECO:0008006" key="6">
    <source>
        <dbReference type="Google" id="ProtNLM"/>
    </source>
</evidence>
<comment type="caution">
    <text evidence="4">The sequence shown here is derived from an EMBL/GenBank/DDBJ whole genome shotgun (WGS) entry which is preliminary data.</text>
</comment>
<evidence type="ECO:0000256" key="2">
    <source>
        <dbReference type="SAM" id="Phobius"/>
    </source>
</evidence>
<proteinExistence type="predicted"/>
<evidence type="ECO:0000256" key="1">
    <source>
        <dbReference type="SAM" id="MobiDB-lite"/>
    </source>
</evidence>
<keyword evidence="2" id="KW-0472">Membrane</keyword>
<feature type="transmembrane region" description="Helical" evidence="2">
    <location>
        <begin position="236"/>
        <end position="256"/>
    </location>
</feature>
<feature type="region of interest" description="Disordered" evidence="1">
    <location>
        <begin position="260"/>
        <end position="281"/>
    </location>
</feature>
<evidence type="ECO:0000313" key="4">
    <source>
        <dbReference type="EMBL" id="GAA1991539.1"/>
    </source>
</evidence>
<name>A0ABN2ST22_9PSEU</name>
<feature type="region of interest" description="Disordered" evidence="1">
    <location>
        <begin position="203"/>
        <end position="230"/>
    </location>
</feature>
<evidence type="ECO:0000313" key="5">
    <source>
        <dbReference type="Proteomes" id="UP001501116"/>
    </source>
</evidence>
<keyword evidence="2" id="KW-1133">Transmembrane helix</keyword>
<reference evidence="4 5" key="1">
    <citation type="journal article" date="2019" name="Int. J. Syst. Evol. Microbiol.">
        <title>The Global Catalogue of Microorganisms (GCM) 10K type strain sequencing project: providing services to taxonomists for standard genome sequencing and annotation.</title>
        <authorList>
            <consortium name="The Broad Institute Genomics Platform"/>
            <consortium name="The Broad Institute Genome Sequencing Center for Infectious Disease"/>
            <person name="Wu L."/>
            <person name="Ma J."/>
        </authorList>
    </citation>
    <scope>NUCLEOTIDE SEQUENCE [LARGE SCALE GENOMIC DNA]</scope>
    <source>
        <strain evidence="4 5">JCM 14545</strain>
    </source>
</reference>
<sequence length="281" mass="29099">MGWICRKVASLFVPLLFVTAFAAPSAFGDQGGVVPPAPPSPADVDAAVHAAATPQAISFAKTNFRQVNHIDPDRVSVAGRGTPVYVLNPDFVRGRTGVPAGVLQYIAVTATAPGGEVTTLRSTPEKPGAWTVASAISGNDEEVLSKRLRPGSVLLNEPQINGWYELTSTGVVLLQASLPQSPVGGFLSLADYQGQVHTRYADKMPGSDYQKNGGIGFKQNVDTPAAPSTDDGTSPLLVAGIAGAAVLVALGGALALRHRAKQRAQSQRKSTPASPGPMVSK</sequence>
<keyword evidence="3" id="KW-0732">Signal</keyword>
<feature type="compositionally biased region" description="Polar residues" evidence="1">
    <location>
        <begin position="263"/>
        <end position="273"/>
    </location>
</feature>
<gene>
    <name evidence="4" type="ORF">GCM10009754_82710</name>
</gene>
<organism evidence="4 5">
    <name type="scientific">Amycolatopsis minnesotensis</name>
    <dbReference type="NCBI Taxonomy" id="337894"/>
    <lineage>
        <taxon>Bacteria</taxon>
        <taxon>Bacillati</taxon>
        <taxon>Actinomycetota</taxon>
        <taxon>Actinomycetes</taxon>
        <taxon>Pseudonocardiales</taxon>
        <taxon>Pseudonocardiaceae</taxon>
        <taxon>Amycolatopsis</taxon>
    </lineage>
</organism>
<dbReference type="EMBL" id="BAAANN010000060">
    <property type="protein sequence ID" value="GAA1991539.1"/>
    <property type="molecule type" value="Genomic_DNA"/>
</dbReference>
<keyword evidence="2" id="KW-0812">Transmembrane</keyword>
<feature type="chain" id="PRO_5047238033" description="LPXTG-motif cell wall-anchored protein" evidence="3">
    <location>
        <begin position="23"/>
        <end position="281"/>
    </location>
</feature>
<keyword evidence="5" id="KW-1185">Reference proteome</keyword>
<evidence type="ECO:0000256" key="3">
    <source>
        <dbReference type="SAM" id="SignalP"/>
    </source>
</evidence>
<dbReference type="Proteomes" id="UP001501116">
    <property type="component" value="Unassembled WGS sequence"/>
</dbReference>
<protein>
    <recommendedName>
        <fullName evidence="6">LPXTG-motif cell wall-anchored protein</fullName>
    </recommendedName>
</protein>
<feature type="signal peptide" evidence="3">
    <location>
        <begin position="1"/>
        <end position="22"/>
    </location>
</feature>